<evidence type="ECO:0000256" key="1">
    <source>
        <dbReference type="SAM" id="Phobius"/>
    </source>
</evidence>
<dbReference type="EMBL" id="LT969437">
    <property type="protein sequence ID" value="SOV19576.1"/>
    <property type="molecule type" value="Genomic_DNA"/>
</dbReference>
<dbReference type="KEGG" id="pgab:PGSY75_1458200"/>
<keyword evidence="1" id="KW-0472">Membrane</keyword>
<dbReference type="RefSeq" id="XP_018639639.1">
    <property type="nucleotide sequence ID" value="XM_018788267.1"/>
</dbReference>
<accession>A0A151LB42</accession>
<keyword evidence="1" id="KW-0812">Transmembrane</keyword>
<evidence type="ECO:0000313" key="3">
    <source>
        <dbReference type="EMBL" id="SOV19576.1"/>
    </source>
</evidence>
<keyword evidence="5" id="KW-1185">Reference proteome</keyword>
<dbReference type="VEuPathDB" id="PlasmoDB:PGABG01_1457000"/>
<proteinExistence type="predicted"/>
<dbReference type="GeneID" id="29778868"/>
<dbReference type="EMBL" id="LVLB01000015">
    <property type="protein sequence ID" value="KYN96173.1"/>
    <property type="molecule type" value="Genomic_DNA"/>
</dbReference>
<keyword evidence="1" id="KW-1133">Transmembrane helix</keyword>
<reference evidence="2 4" key="1">
    <citation type="journal article" date="2016" name="Nat. Commun.">
        <title>Genomes of cryptic chimpanzee Plasmodium species reveal key evolutionary events leading to human malaria.</title>
        <authorList>
            <person name="Sundararaman S.A."/>
            <person name="Plenderleith L.J."/>
            <person name="Liu W."/>
            <person name="Loy D.E."/>
            <person name="Learn G.H."/>
            <person name="Li Y."/>
            <person name="Shaw K.S."/>
            <person name="Ayouba A."/>
            <person name="Peeters M."/>
            <person name="Speede S."/>
            <person name="Shaw G.M."/>
            <person name="Bushman F.D."/>
            <person name="Brisson D."/>
            <person name="Rayner J.C."/>
            <person name="Sharp P.M."/>
            <person name="Hahn B.H."/>
        </authorList>
    </citation>
    <scope>NUCLEOTIDE SEQUENCE [LARGE SCALE GENOMIC DNA]</scope>
    <source>
        <strain evidence="2 4">SY75</strain>
    </source>
</reference>
<evidence type="ECO:0000313" key="5">
    <source>
        <dbReference type="Proteomes" id="UP000831156"/>
    </source>
</evidence>
<dbReference type="VEuPathDB" id="PlasmoDB:PGSY75_1458200"/>
<evidence type="ECO:0000313" key="2">
    <source>
        <dbReference type="EMBL" id="KYN96173.1"/>
    </source>
</evidence>
<sequence>MNKAISIVNKLKNVLKRKNNNPNPSSVFKNFKMQRIYSNEKINKKEHYIYFREHDIKEDFDYTHVIKTRNLFKPRRQYKHAFLFISMGSIVTIILSVFFLTSKWNNNNYY</sequence>
<dbReference type="AlphaFoldDB" id="A0A151LB42"/>
<feature type="transmembrane region" description="Helical" evidence="1">
    <location>
        <begin position="81"/>
        <end position="100"/>
    </location>
</feature>
<dbReference type="OrthoDB" id="374050at2759"/>
<evidence type="ECO:0000313" key="4">
    <source>
        <dbReference type="Proteomes" id="UP000076004"/>
    </source>
</evidence>
<dbReference type="Proteomes" id="UP000076004">
    <property type="component" value="Unassembled WGS sequence"/>
</dbReference>
<name>A0A151LB42_9APIC</name>
<organism evidence="2 4">
    <name type="scientific">Plasmodium gaboni</name>
    <dbReference type="NCBI Taxonomy" id="647221"/>
    <lineage>
        <taxon>Eukaryota</taxon>
        <taxon>Sar</taxon>
        <taxon>Alveolata</taxon>
        <taxon>Apicomplexa</taxon>
        <taxon>Aconoidasida</taxon>
        <taxon>Haemosporida</taxon>
        <taxon>Plasmodiidae</taxon>
        <taxon>Plasmodium</taxon>
        <taxon>Plasmodium (Laverania)</taxon>
    </lineage>
</organism>
<protein>
    <submittedName>
        <fullName evidence="2">Uncharacterized protein</fullName>
    </submittedName>
</protein>
<gene>
    <name evidence="3" type="ORF">PGABG01_1457000</name>
    <name evidence="2" type="ORF">PGSY75_1458200</name>
</gene>
<dbReference type="Proteomes" id="UP000831156">
    <property type="component" value="Chromosome 14"/>
</dbReference>
<reference evidence="3" key="2">
    <citation type="submission" date="2016-09" db="EMBL/GenBank/DDBJ databases">
        <authorList>
            <consortium name="Pathogen Informatics"/>
            <person name="Sun Q."/>
            <person name="Inoue M."/>
        </authorList>
    </citation>
    <scope>NUCLEOTIDE SEQUENCE</scope>
</reference>